<keyword evidence="3" id="KW-1185">Reference proteome</keyword>
<comment type="caution">
    <text evidence="2">The sequence shown here is derived from an EMBL/GenBank/DDBJ whole genome shotgun (WGS) entry which is preliminary data.</text>
</comment>
<feature type="signal peptide" evidence="1">
    <location>
        <begin position="1"/>
        <end position="25"/>
    </location>
</feature>
<dbReference type="PROSITE" id="PS51257">
    <property type="entry name" value="PROKAR_LIPOPROTEIN"/>
    <property type="match status" value="1"/>
</dbReference>
<dbReference type="Proteomes" id="UP000499080">
    <property type="component" value="Unassembled WGS sequence"/>
</dbReference>
<dbReference type="EMBL" id="BGPR01000022">
    <property type="protein sequence ID" value="GBL80612.1"/>
    <property type="molecule type" value="Genomic_DNA"/>
</dbReference>
<reference evidence="2 3" key="1">
    <citation type="journal article" date="2019" name="Sci. Rep.">
        <title>Orb-weaving spider Araneus ventricosus genome elucidates the spidroin gene catalogue.</title>
        <authorList>
            <person name="Kono N."/>
            <person name="Nakamura H."/>
            <person name="Ohtoshi R."/>
            <person name="Moran D.A.P."/>
            <person name="Shinohara A."/>
            <person name="Yoshida Y."/>
            <person name="Fujiwara M."/>
            <person name="Mori M."/>
            <person name="Tomita M."/>
            <person name="Arakawa K."/>
        </authorList>
    </citation>
    <scope>NUCLEOTIDE SEQUENCE [LARGE SCALE GENOMIC DNA]</scope>
</reference>
<organism evidence="2 3">
    <name type="scientific">Araneus ventricosus</name>
    <name type="common">Orbweaver spider</name>
    <name type="synonym">Epeira ventricosa</name>
    <dbReference type="NCBI Taxonomy" id="182803"/>
    <lineage>
        <taxon>Eukaryota</taxon>
        <taxon>Metazoa</taxon>
        <taxon>Ecdysozoa</taxon>
        <taxon>Arthropoda</taxon>
        <taxon>Chelicerata</taxon>
        <taxon>Arachnida</taxon>
        <taxon>Araneae</taxon>
        <taxon>Araneomorphae</taxon>
        <taxon>Entelegynae</taxon>
        <taxon>Araneoidea</taxon>
        <taxon>Araneidae</taxon>
        <taxon>Araneus</taxon>
    </lineage>
</organism>
<proteinExistence type="predicted"/>
<accession>A0A4Y2AL86</accession>
<dbReference type="OrthoDB" id="6432938at2759"/>
<evidence type="ECO:0000313" key="2">
    <source>
        <dbReference type="EMBL" id="GBL80612.1"/>
    </source>
</evidence>
<evidence type="ECO:0000256" key="1">
    <source>
        <dbReference type="SAM" id="SignalP"/>
    </source>
</evidence>
<feature type="chain" id="PRO_5021468807" description="Secreted protein" evidence="1">
    <location>
        <begin position="26"/>
        <end position="114"/>
    </location>
</feature>
<protein>
    <recommendedName>
        <fullName evidence="4">Secreted protein</fullName>
    </recommendedName>
</protein>
<name>A0A4Y2AL86_ARAVE</name>
<dbReference type="AlphaFoldDB" id="A0A4Y2AL86"/>
<evidence type="ECO:0008006" key="4">
    <source>
        <dbReference type="Google" id="ProtNLM"/>
    </source>
</evidence>
<keyword evidence="1" id="KW-0732">Signal</keyword>
<gene>
    <name evidence="2" type="ORF">AVEN_225291_1</name>
</gene>
<sequence>MVHRSKYPSCLAITVLLIACGLARSDRERLKELVSICTGHDLLDTIKRACSIYRRKRNLSVIEPSRKLHFLFSVCRKKMYLAFNSYSSWNFVTLHTFQIFTSFSAVQNYTVQQI</sequence>
<evidence type="ECO:0000313" key="3">
    <source>
        <dbReference type="Proteomes" id="UP000499080"/>
    </source>
</evidence>